<feature type="region of interest" description="Disordered" evidence="1">
    <location>
        <begin position="47"/>
        <end position="82"/>
    </location>
</feature>
<accession>A0A4R1R3H5</accession>
<dbReference type="EMBL" id="SLUO01000003">
    <property type="protein sequence ID" value="TCL59973.1"/>
    <property type="molecule type" value="Genomic_DNA"/>
</dbReference>
<keyword evidence="2" id="KW-1133">Transmembrane helix</keyword>
<comment type="caution">
    <text evidence="4">The sequence shown here is derived from an EMBL/GenBank/DDBJ whole genome shotgun (WGS) entry which is preliminary data.</text>
</comment>
<gene>
    <name evidence="4" type="ORF">EDD76_103164</name>
</gene>
<dbReference type="Proteomes" id="UP000295718">
    <property type="component" value="Unassembled WGS sequence"/>
</dbReference>
<keyword evidence="2" id="KW-0812">Transmembrane</keyword>
<sequence>MKKMKNITFRSVAVVCMILFVSPLFSLAVHASETGEYLETDMQNVSDNSAEGLESSLDNDSTKYSEHSIDNDISENNEQPTDDNRLNAIELWLQETGGNIHDLEERVNNIEQYQLDSSTLLQRINQSIDLCVIGLNSILENMESLEERNMQTESTVLYRESVLENINAVSESLTKSVDKITDLESVTVSGNSIISDNIEHNREYALQADEVNSNRFYIYVTVGAMLFGIVCALIISSYLKR</sequence>
<keyword evidence="2" id="KW-0472">Membrane</keyword>
<feature type="chain" id="PRO_5021024420" evidence="3">
    <location>
        <begin position="32"/>
        <end position="241"/>
    </location>
</feature>
<protein>
    <submittedName>
        <fullName evidence="4">Uncharacterized protein</fullName>
    </submittedName>
</protein>
<feature type="signal peptide" evidence="3">
    <location>
        <begin position="1"/>
        <end position="31"/>
    </location>
</feature>
<proteinExistence type="predicted"/>
<reference evidence="4 5" key="1">
    <citation type="submission" date="2019-03" db="EMBL/GenBank/DDBJ databases">
        <title>Genomic Encyclopedia of Type Strains, Phase IV (KMG-IV): sequencing the most valuable type-strain genomes for metagenomic binning, comparative biology and taxonomic classification.</title>
        <authorList>
            <person name="Goeker M."/>
        </authorList>
    </citation>
    <scope>NUCLEOTIDE SEQUENCE [LARGE SCALE GENOMIC DNA]</scope>
    <source>
        <strain evidence="4 5">DSM 100556</strain>
    </source>
</reference>
<evidence type="ECO:0000313" key="4">
    <source>
        <dbReference type="EMBL" id="TCL59973.1"/>
    </source>
</evidence>
<dbReference type="RefSeq" id="WP_031389644.1">
    <property type="nucleotide sequence ID" value="NZ_JPNB01000001.1"/>
</dbReference>
<keyword evidence="5" id="KW-1185">Reference proteome</keyword>
<keyword evidence="3" id="KW-0732">Signal</keyword>
<dbReference type="AlphaFoldDB" id="A0A4R1R3H5"/>
<name>A0A4R1R3H5_9FIRM</name>
<feature type="compositionally biased region" description="Basic and acidic residues" evidence="1">
    <location>
        <begin position="60"/>
        <end position="70"/>
    </location>
</feature>
<evidence type="ECO:0000256" key="1">
    <source>
        <dbReference type="SAM" id="MobiDB-lite"/>
    </source>
</evidence>
<evidence type="ECO:0000313" key="5">
    <source>
        <dbReference type="Proteomes" id="UP000295718"/>
    </source>
</evidence>
<evidence type="ECO:0000256" key="3">
    <source>
        <dbReference type="SAM" id="SignalP"/>
    </source>
</evidence>
<dbReference type="STRING" id="1469948.GCA_000732725_00897"/>
<organism evidence="4 5">
    <name type="scientific">Kineothrix alysoides</name>
    <dbReference type="NCBI Taxonomy" id="1469948"/>
    <lineage>
        <taxon>Bacteria</taxon>
        <taxon>Bacillati</taxon>
        <taxon>Bacillota</taxon>
        <taxon>Clostridia</taxon>
        <taxon>Lachnospirales</taxon>
        <taxon>Lachnospiraceae</taxon>
        <taxon>Kineothrix</taxon>
    </lineage>
</organism>
<evidence type="ECO:0000256" key="2">
    <source>
        <dbReference type="SAM" id="Phobius"/>
    </source>
</evidence>
<feature type="transmembrane region" description="Helical" evidence="2">
    <location>
        <begin position="216"/>
        <end position="239"/>
    </location>
</feature>